<protein>
    <recommendedName>
        <fullName evidence="3">DUF676 domain-containing protein</fullName>
    </recommendedName>
</protein>
<feature type="compositionally biased region" description="Basic and acidic residues" evidence="2">
    <location>
        <begin position="334"/>
        <end position="348"/>
    </location>
</feature>
<comment type="caution">
    <text evidence="4">The sequence shown here is derived from an EMBL/GenBank/DDBJ whole genome shotgun (WGS) entry which is preliminary data.</text>
</comment>
<dbReference type="Pfam" id="PF12394">
    <property type="entry name" value="DUF3657"/>
    <property type="match status" value="1"/>
</dbReference>
<dbReference type="InterPro" id="IPR029058">
    <property type="entry name" value="AB_hydrolase_fold"/>
</dbReference>
<dbReference type="Pfam" id="PF05057">
    <property type="entry name" value="DUF676"/>
    <property type="match status" value="1"/>
</dbReference>
<evidence type="ECO:0000256" key="2">
    <source>
        <dbReference type="SAM" id="MobiDB-lite"/>
    </source>
</evidence>
<dbReference type="PANTHER" id="PTHR12482:SF5">
    <property type="entry name" value="DUF676 DOMAIN-CONTAINING PROTEIN"/>
    <property type="match status" value="1"/>
</dbReference>
<dbReference type="InterPro" id="IPR044294">
    <property type="entry name" value="Lipase-like"/>
</dbReference>
<dbReference type="FunFam" id="3.40.50.1820:FF:000343">
    <property type="entry name" value="Uncharacterized protein"/>
    <property type="match status" value="1"/>
</dbReference>
<dbReference type="InterPro" id="IPR022122">
    <property type="entry name" value="DUF3657"/>
</dbReference>
<comment type="similarity">
    <text evidence="1">Belongs to the FAM135 family.</text>
</comment>
<dbReference type="PANTHER" id="PTHR12482">
    <property type="entry name" value="LIPASE ROG1-RELATED-RELATED"/>
    <property type="match status" value="1"/>
</dbReference>
<gene>
    <name evidence="4" type="ORF">BSTOLATCC_MIC15659</name>
</gene>
<accession>A0AAU9ISW2</accession>
<evidence type="ECO:0000256" key="1">
    <source>
        <dbReference type="ARBA" id="ARBA00007949"/>
    </source>
</evidence>
<evidence type="ECO:0000313" key="5">
    <source>
        <dbReference type="Proteomes" id="UP001162131"/>
    </source>
</evidence>
<feature type="region of interest" description="Disordered" evidence="2">
    <location>
        <begin position="323"/>
        <end position="348"/>
    </location>
</feature>
<keyword evidence="5" id="KW-1185">Reference proteome</keyword>
<reference evidence="4" key="1">
    <citation type="submission" date="2021-09" db="EMBL/GenBank/DDBJ databases">
        <authorList>
            <consortium name="AG Swart"/>
            <person name="Singh M."/>
            <person name="Singh A."/>
            <person name="Seah K."/>
            <person name="Emmerich C."/>
        </authorList>
    </citation>
    <scope>NUCLEOTIDE SEQUENCE</scope>
    <source>
        <strain evidence="4">ATCC30299</strain>
    </source>
</reference>
<dbReference type="AlphaFoldDB" id="A0AAU9ISW2"/>
<dbReference type="Proteomes" id="UP001162131">
    <property type="component" value="Unassembled WGS sequence"/>
</dbReference>
<feature type="domain" description="DUF676" evidence="3">
    <location>
        <begin position="511"/>
        <end position="696"/>
    </location>
</feature>
<proteinExistence type="inferred from homology"/>
<dbReference type="InterPro" id="IPR007751">
    <property type="entry name" value="DUF676_lipase-like"/>
</dbReference>
<organism evidence="4 5">
    <name type="scientific">Blepharisma stoltei</name>
    <dbReference type="NCBI Taxonomy" id="1481888"/>
    <lineage>
        <taxon>Eukaryota</taxon>
        <taxon>Sar</taxon>
        <taxon>Alveolata</taxon>
        <taxon>Ciliophora</taxon>
        <taxon>Postciliodesmatophora</taxon>
        <taxon>Heterotrichea</taxon>
        <taxon>Heterotrichida</taxon>
        <taxon>Blepharismidae</taxon>
        <taxon>Blepharisma</taxon>
    </lineage>
</organism>
<dbReference type="SUPFAM" id="SSF53474">
    <property type="entry name" value="alpha/beta-Hydrolases"/>
    <property type="match status" value="1"/>
</dbReference>
<dbReference type="EMBL" id="CAJZBQ010000015">
    <property type="protein sequence ID" value="CAG9316223.1"/>
    <property type="molecule type" value="Genomic_DNA"/>
</dbReference>
<dbReference type="Gene3D" id="3.40.50.1820">
    <property type="entry name" value="alpha/beta hydrolase"/>
    <property type="match status" value="1"/>
</dbReference>
<evidence type="ECO:0000313" key="4">
    <source>
        <dbReference type="EMBL" id="CAG9316223.1"/>
    </source>
</evidence>
<evidence type="ECO:0000259" key="3">
    <source>
        <dbReference type="Pfam" id="PF05057"/>
    </source>
</evidence>
<sequence length="774" mass="88951">MSLKGIVEVAIHVESFRNIDLFHQGLYFLKFSVYTATPASVTPAHPYNVISTYVVRSKRTQKHDPHHVMPAGKDESTKIYYTRAFLIRYCEEEVELNDIGYFRTEIDEELNILKKEIFIDVELMFSDLGGEVTPEKAYEMVEEHQLEFKSVAKSKLTLSAGASGMHEFYPLVFSENYFSIANLMVHTSLLDFRYRVLPQISSPKNSKQKLGYTSFAEYLFKDSKGKPKSYVGAEETDKIYHKYIEMMANSYEKLRNCFLLFTGKCLNQREKESLGPICLPPHLTLPGSQVQVSYPLNRKNFIDSMNESSAALDYIDENKEDRPEISLSSISGLEEERQGSGSRFSERVASHDPTKIAGMLLTDINLMAGQLLQLWHRLLDLVKLAPRPLSTLLQENFSEKFKERWSESIIRNVIKTKDFNLSSDENIGVTHDIVAQQRRQDRVYRTPEPMPIEEEGMLPSPEIHPILFEDICIREINSAINSMHPLSQSTGDSFENFDSEISFKQNTLYRGVHLIVLVHGFQGNHFDMRLMKNNIATVHPEALFLCSNSNEDSTEGDIGEMGVRLAQEVMNFISEWCPNKSLGRLSFIGHSLGGLIIRSALPYLEQYSSRMHLYMSFSSPHLGYMYNSSRIIDAGMWLLKKWRKSRCLQQLTMGDNRNMRQTFMYELSTKKGLGWFKQVALVSSFQDQYVPYDSARMEVSQRAANDPDKGEIYMEMASNLLSLMSVDTLYRLDINFKIAEKSLDSFIGRAAHIQFLENQTLMKMIIYRYPELLS</sequence>
<name>A0AAU9ISW2_9CILI</name>